<dbReference type="AlphaFoldDB" id="A0ABD5FR08"/>
<proteinExistence type="predicted"/>
<dbReference type="Proteomes" id="UP001253851">
    <property type="component" value="Unassembled WGS sequence"/>
</dbReference>
<gene>
    <name evidence="1" type="ORF">P7I34_04185</name>
    <name evidence="2" type="ORF">P7I34_18155</name>
</gene>
<accession>A0ABD5FR08</accession>
<protein>
    <submittedName>
        <fullName evidence="2">Uncharacterized protein</fullName>
    </submittedName>
</protein>
<dbReference type="EMBL" id="JARQDZ010000035">
    <property type="protein sequence ID" value="MDT2984553.1"/>
    <property type="molecule type" value="Genomic_DNA"/>
</dbReference>
<comment type="caution">
    <text evidence="2">The sequence shown here is derived from an EMBL/GenBank/DDBJ whole genome shotgun (WGS) entry which is preliminary data.</text>
</comment>
<dbReference type="EMBL" id="JARQDZ010000002">
    <property type="protein sequence ID" value="MDT2981849.1"/>
    <property type="molecule type" value="Genomic_DNA"/>
</dbReference>
<evidence type="ECO:0000313" key="2">
    <source>
        <dbReference type="EMBL" id="MDT2984553.1"/>
    </source>
</evidence>
<sequence length="66" mass="7295">MVISSISFIYDNAGNVSGYSVSVSSKKKGMSFQSEVTLAKEDLDLSFVNEAVKTKMLQMIEQEQPE</sequence>
<evidence type="ECO:0000313" key="3">
    <source>
        <dbReference type="Proteomes" id="UP001253851"/>
    </source>
</evidence>
<reference evidence="2 3" key="1">
    <citation type="submission" date="2023-03" db="EMBL/GenBank/DDBJ databases">
        <authorList>
            <person name="Shen W."/>
            <person name="Cai J."/>
        </authorList>
    </citation>
    <scope>NUCLEOTIDE SEQUENCE [LARGE SCALE GENOMIC DNA]</scope>
    <source>
        <strain evidence="2 3">B516</strain>
    </source>
</reference>
<name>A0ABD5FR08_ENTCA</name>
<evidence type="ECO:0000313" key="1">
    <source>
        <dbReference type="EMBL" id="MDT2981849.1"/>
    </source>
</evidence>
<dbReference type="RefSeq" id="WP_010749284.1">
    <property type="nucleotide sequence ID" value="NZ_CP066024.1"/>
</dbReference>
<organism evidence="2 3">
    <name type="scientific">Enterococcus casseliflavus</name>
    <name type="common">Enterococcus flavescens</name>
    <dbReference type="NCBI Taxonomy" id="37734"/>
    <lineage>
        <taxon>Bacteria</taxon>
        <taxon>Bacillati</taxon>
        <taxon>Bacillota</taxon>
        <taxon>Bacilli</taxon>
        <taxon>Lactobacillales</taxon>
        <taxon>Enterococcaceae</taxon>
        <taxon>Enterococcus</taxon>
    </lineage>
</organism>